<dbReference type="Gene3D" id="1.25.40.20">
    <property type="entry name" value="Ankyrin repeat-containing domain"/>
    <property type="match status" value="1"/>
</dbReference>
<dbReference type="Pfam" id="PF12796">
    <property type="entry name" value="Ank_2"/>
    <property type="match status" value="1"/>
</dbReference>
<dbReference type="Proteomes" id="UP001434883">
    <property type="component" value="Unassembled WGS sequence"/>
</dbReference>
<keyword evidence="1" id="KW-0040">ANK repeat</keyword>
<dbReference type="InterPro" id="IPR051569">
    <property type="entry name" value="SHANK"/>
</dbReference>
<sequence length="198" mass="22066">MPHMANLKKFMEYVQQRNSEKVSRFLEKGLDPNFHDPDSGECPLSLAAQLEGCAELIKVLKNGGAHLDFRTKDGITALHKAVRSKNHTALITLLDLGASPDYKDSRGLTPLYHSAMVGGDPYCCELLLHDHSQVGCEDENGWQEIHQVIQCKIHKLLIALRDGSQKINDLDVKFKVILQVSALSLICVCKAFIWMSAL</sequence>
<dbReference type="EMBL" id="JAHRIN010034654">
    <property type="protein sequence ID" value="MEQ2203547.1"/>
    <property type="molecule type" value="Genomic_DNA"/>
</dbReference>
<dbReference type="PANTHER" id="PTHR24135:SF4">
    <property type="entry name" value="SH3 AND MULTIPLE ANKYRIN REPEAT DOMAINS PROTEIN 3"/>
    <property type="match status" value="1"/>
</dbReference>
<dbReference type="PANTHER" id="PTHR24135">
    <property type="entry name" value="SH3 AND MULTIPLE ANKYRIN REPEAT DOMAINS PROTEIN"/>
    <property type="match status" value="1"/>
</dbReference>
<dbReference type="PROSITE" id="PS50297">
    <property type="entry name" value="ANK_REP_REGION"/>
    <property type="match status" value="1"/>
</dbReference>
<evidence type="ECO:0000313" key="3">
    <source>
        <dbReference type="Proteomes" id="UP001434883"/>
    </source>
</evidence>
<dbReference type="InterPro" id="IPR002110">
    <property type="entry name" value="Ankyrin_rpt"/>
</dbReference>
<proteinExistence type="predicted"/>
<comment type="caution">
    <text evidence="2">The sequence shown here is derived from an EMBL/GenBank/DDBJ whole genome shotgun (WGS) entry which is preliminary data.</text>
</comment>
<feature type="repeat" description="ANK" evidence="1">
    <location>
        <begin position="73"/>
        <end position="105"/>
    </location>
</feature>
<protein>
    <submittedName>
        <fullName evidence="2">SH3 and multiple ankyrin repeat domains protein 3</fullName>
    </submittedName>
</protein>
<dbReference type="SMART" id="SM00248">
    <property type="entry name" value="ANK"/>
    <property type="match status" value="2"/>
</dbReference>
<organism evidence="2 3">
    <name type="scientific">Xenoophorus captivus</name>
    <dbReference type="NCBI Taxonomy" id="1517983"/>
    <lineage>
        <taxon>Eukaryota</taxon>
        <taxon>Metazoa</taxon>
        <taxon>Chordata</taxon>
        <taxon>Craniata</taxon>
        <taxon>Vertebrata</taxon>
        <taxon>Euteleostomi</taxon>
        <taxon>Actinopterygii</taxon>
        <taxon>Neopterygii</taxon>
        <taxon>Teleostei</taxon>
        <taxon>Neoteleostei</taxon>
        <taxon>Acanthomorphata</taxon>
        <taxon>Ovalentaria</taxon>
        <taxon>Atherinomorphae</taxon>
        <taxon>Cyprinodontiformes</taxon>
        <taxon>Goodeidae</taxon>
        <taxon>Xenoophorus</taxon>
    </lineage>
</organism>
<keyword evidence="3" id="KW-1185">Reference proteome</keyword>
<gene>
    <name evidence="2" type="primary">SHANK3_1</name>
    <name evidence="2" type="ORF">XENOCAPTIV_000510</name>
</gene>
<dbReference type="InterPro" id="IPR036770">
    <property type="entry name" value="Ankyrin_rpt-contain_sf"/>
</dbReference>
<evidence type="ECO:0000313" key="2">
    <source>
        <dbReference type="EMBL" id="MEQ2203547.1"/>
    </source>
</evidence>
<accession>A0ABV0R785</accession>
<evidence type="ECO:0000256" key="1">
    <source>
        <dbReference type="PROSITE-ProRule" id="PRU00023"/>
    </source>
</evidence>
<dbReference type="PROSITE" id="PS50088">
    <property type="entry name" value="ANK_REPEAT"/>
    <property type="match status" value="1"/>
</dbReference>
<name>A0ABV0R785_9TELE</name>
<dbReference type="SUPFAM" id="SSF48403">
    <property type="entry name" value="Ankyrin repeat"/>
    <property type="match status" value="1"/>
</dbReference>
<reference evidence="2 3" key="1">
    <citation type="submission" date="2021-06" db="EMBL/GenBank/DDBJ databases">
        <authorList>
            <person name="Palmer J.M."/>
        </authorList>
    </citation>
    <scope>NUCLEOTIDE SEQUENCE [LARGE SCALE GENOMIC DNA]</scope>
    <source>
        <strain evidence="2 3">XC_2019</strain>
        <tissue evidence="2">Muscle</tissue>
    </source>
</reference>